<keyword evidence="4 9" id="KW-0812">Transmembrane</keyword>
<organism evidence="12 13">
    <name type="scientific">Anaerobaca lacustris</name>
    <dbReference type="NCBI Taxonomy" id="3044600"/>
    <lineage>
        <taxon>Bacteria</taxon>
        <taxon>Pseudomonadati</taxon>
        <taxon>Planctomycetota</taxon>
        <taxon>Phycisphaerae</taxon>
        <taxon>Sedimentisphaerales</taxon>
        <taxon>Anaerobacaceae</taxon>
        <taxon>Anaerobaca</taxon>
    </lineage>
</organism>
<name>A0AAW6U5H4_9BACT</name>
<feature type="transmembrane region" description="Helical" evidence="9">
    <location>
        <begin position="163"/>
        <end position="185"/>
    </location>
</feature>
<dbReference type="Gene3D" id="1.20.1510.10">
    <property type="entry name" value="Cation efflux protein transmembrane domain"/>
    <property type="match status" value="1"/>
</dbReference>
<dbReference type="Pfam" id="PF01545">
    <property type="entry name" value="Cation_efflux"/>
    <property type="match status" value="1"/>
</dbReference>
<feature type="transmembrane region" description="Helical" evidence="9">
    <location>
        <begin position="191"/>
        <end position="212"/>
    </location>
</feature>
<dbReference type="Pfam" id="PF16916">
    <property type="entry name" value="ZT_dimer"/>
    <property type="match status" value="1"/>
</dbReference>
<dbReference type="InterPro" id="IPR027470">
    <property type="entry name" value="Cation_efflux_CTD"/>
</dbReference>
<dbReference type="GO" id="GO:0005385">
    <property type="term" value="F:zinc ion transmembrane transporter activity"/>
    <property type="evidence" value="ECO:0007669"/>
    <property type="project" value="TreeGrafter"/>
</dbReference>
<evidence type="ECO:0000256" key="5">
    <source>
        <dbReference type="ARBA" id="ARBA00022906"/>
    </source>
</evidence>
<comment type="caution">
    <text evidence="12">The sequence shown here is derived from an EMBL/GenBank/DDBJ whole genome shotgun (WGS) entry which is preliminary data.</text>
</comment>
<dbReference type="PANTHER" id="PTHR11562">
    <property type="entry name" value="CATION EFFLUX PROTEIN/ ZINC TRANSPORTER"/>
    <property type="match status" value="1"/>
</dbReference>
<evidence type="ECO:0000313" key="13">
    <source>
        <dbReference type="Proteomes" id="UP001431776"/>
    </source>
</evidence>
<keyword evidence="7" id="KW-0406">Ion transport</keyword>
<dbReference type="InterPro" id="IPR002524">
    <property type="entry name" value="Cation_efflux"/>
</dbReference>
<gene>
    <name evidence="12" type="ORF">QJ522_22245</name>
</gene>
<evidence type="ECO:0000256" key="6">
    <source>
        <dbReference type="ARBA" id="ARBA00022989"/>
    </source>
</evidence>
<evidence type="ECO:0000256" key="3">
    <source>
        <dbReference type="ARBA" id="ARBA00022448"/>
    </source>
</evidence>
<protein>
    <submittedName>
        <fullName evidence="12">Cation diffusion facilitator family transporter</fullName>
    </submittedName>
</protein>
<evidence type="ECO:0000259" key="11">
    <source>
        <dbReference type="Pfam" id="PF16916"/>
    </source>
</evidence>
<sequence>MNVAHAHRPKETGPFEEIHEYRGVEKRKLKLAMAITGTTMVVEIVGGILTNSLALLSDAGHMFTHLFALTVSFAAIVFASREPCHHRTFGLYRVEILAALFNSLFLFAVTGIILYAGIERLFNPRPVLGLQMLAVAVVGLLVNLASVLILHGSSHDDLNVKGAFLHVLADTVSSVAIIIGAVALYATGWDFIDPLLAIGISVLIFVWAYGLFREAVEILLESTPKGLSIEDVSRELKAAVPEIREIRDMHIWVITSNMYSLTAHIVANPVDAAGCNGLVSRVNAVLAEKYEIEHTTIQMDAA</sequence>
<feature type="domain" description="Cation efflux protein transmembrane" evidence="10">
    <location>
        <begin position="30"/>
        <end position="220"/>
    </location>
</feature>
<dbReference type="InterPro" id="IPR027469">
    <property type="entry name" value="Cation_efflux_TMD_sf"/>
</dbReference>
<dbReference type="SUPFAM" id="SSF161111">
    <property type="entry name" value="Cation efflux protein transmembrane domain-like"/>
    <property type="match status" value="1"/>
</dbReference>
<keyword evidence="13" id="KW-1185">Reference proteome</keyword>
<keyword evidence="3" id="KW-0813">Transport</keyword>
<feature type="transmembrane region" description="Helical" evidence="9">
    <location>
        <begin position="130"/>
        <end position="151"/>
    </location>
</feature>
<keyword evidence="6 9" id="KW-1133">Transmembrane helix</keyword>
<comment type="similarity">
    <text evidence="2">Belongs to the cation diffusion facilitator (CDF) transporter (TC 2.A.4) family. SLC30A subfamily.</text>
</comment>
<evidence type="ECO:0000256" key="9">
    <source>
        <dbReference type="SAM" id="Phobius"/>
    </source>
</evidence>
<feature type="transmembrane region" description="Helical" evidence="9">
    <location>
        <begin position="91"/>
        <end position="118"/>
    </location>
</feature>
<keyword evidence="5" id="KW-0864">Zinc transport</keyword>
<feature type="transmembrane region" description="Helical" evidence="9">
    <location>
        <begin position="62"/>
        <end position="79"/>
    </location>
</feature>
<evidence type="ECO:0000313" key="12">
    <source>
        <dbReference type="EMBL" id="MDI6451799.1"/>
    </source>
</evidence>
<dbReference type="InterPro" id="IPR050681">
    <property type="entry name" value="CDF/SLC30A"/>
</dbReference>
<feature type="domain" description="Cation efflux protein cytoplasmic" evidence="11">
    <location>
        <begin position="227"/>
        <end position="300"/>
    </location>
</feature>
<accession>A0AAW6U5H4</accession>
<evidence type="ECO:0000256" key="7">
    <source>
        <dbReference type="ARBA" id="ARBA00023065"/>
    </source>
</evidence>
<dbReference type="Proteomes" id="UP001431776">
    <property type="component" value="Unassembled WGS sequence"/>
</dbReference>
<dbReference type="InterPro" id="IPR058533">
    <property type="entry name" value="Cation_efflux_TM"/>
</dbReference>
<evidence type="ECO:0000256" key="8">
    <source>
        <dbReference type="ARBA" id="ARBA00023136"/>
    </source>
</evidence>
<dbReference type="GO" id="GO:0005886">
    <property type="term" value="C:plasma membrane"/>
    <property type="evidence" value="ECO:0007669"/>
    <property type="project" value="TreeGrafter"/>
</dbReference>
<evidence type="ECO:0000256" key="4">
    <source>
        <dbReference type="ARBA" id="ARBA00022692"/>
    </source>
</evidence>
<keyword evidence="8 9" id="KW-0472">Membrane</keyword>
<evidence type="ECO:0000256" key="2">
    <source>
        <dbReference type="ARBA" id="ARBA00008873"/>
    </source>
</evidence>
<reference evidence="12" key="1">
    <citation type="submission" date="2023-05" db="EMBL/GenBank/DDBJ databases">
        <title>Anaerotaeda fermentans gen. nov., sp. nov., a novel anaerobic planctomycete of the new family within the order Sedimentisphaerales isolated from Taman Peninsula, Russia.</title>
        <authorList>
            <person name="Khomyakova M.A."/>
            <person name="Merkel A.Y."/>
            <person name="Slobodkin A.I."/>
        </authorList>
    </citation>
    <scope>NUCLEOTIDE SEQUENCE</scope>
    <source>
        <strain evidence="12">M17dextr</strain>
    </source>
</reference>
<dbReference type="PANTHER" id="PTHR11562:SF17">
    <property type="entry name" value="RE54080P-RELATED"/>
    <property type="match status" value="1"/>
</dbReference>
<evidence type="ECO:0000256" key="1">
    <source>
        <dbReference type="ARBA" id="ARBA00004141"/>
    </source>
</evidence>
<dbReference type="InterPro" id="IPR036837">
    <property type="entry name" value="Cation_efflux_CTD_sf"/>
</dbReference>
<dbReference type="SUPFAM" id="SSF160240">
    <property type="entry name" value="Cation efflux protein cytoplasmic domain-like"/>
    <property type="match status" value="1"/>
</dbReference>
<evidence type="ECO:0000259" key="10">
    <source>
        <dbReference type="Pfam" id="PF01545"/>
    </source>
</evidence>
<dbReference type="NCBIfam" id="TIGR01297">
    <property type="entry name" value="CDF"/>
    <property type="match status" value="1"/>
</dbReference>
<comment type="subcellular location">
    <subcellularLocation>
        <location evidence="1">Membrane</location>
        <topology evidence="1">Multi-pass membrane protein</topology>
    </subcellularLocation>
</comment>
<keyword evidence="5" id="KW-0862">Zinc</keyword>
<dbReference type="AlphaFoldDB" id="A0AAW6U5H4"/>
<proteinExistence type="inferred from homology"/>
<dbReference type="RefSeq" id="WP_349247206.1">
    <property type="nucleotide sequence ID" value="NZ_JASCXX010000056.1"/>
</dbReference>
<feature type="transmembrane region" description="Helical" evidence="9">
    <location>
        <begin position="31"/>
        <end position="56"/>
    </location>
</feature>
<dbReference type="EMBL" id="JASCXX010000056">
    <property type="protein sequence ID" value="MDI6451799.1"/>
    <property type="molecule type" value="Genomic_DNA"/>
</dbReference>